<dbReference type="Pfam" id="PF02222">
    <property type="entry name" value="ATP-grasp"/>
    <property type="match status" value="1"/>
</dbReference>
<feature type="domain" description="ATP-grasp" evidence="6">
    <location>
        <begin position="116"/>
        <end position="310"/>
    </location>
</feature>
<keyword evidence="1" id="KW-0436">Ligase</keyword>
<dbReference type="PANTHER" id="PTHR43585">
    <property type="entry name" value="FUMIPYRROLE BIOSYNTHESIS PROTEIN C"/>
    <property type="match status" value="1"/>
</dbReference>
<name>A0A8A4TEA8_SULCO</name>
<reference evidence="7" key="1">
    <citation type="submission" date="2021-03" db="EMBL/GenBank/DDBJ databases">
        <title>Acanthopleuribacteraceae sp. M133.</title>
        <authorList>
            <person name="Wang G."/>
        </authorList>
    </citation>
    <scope>NUCLEOTIDE SEQUENCE</scope>
    <source>
        <strain evidence="7">M133</strain>
    </source>
</reference>
<dbReference type="InterPro" id="IPR052032">
    <property type="entry name" value="ATP-dep_AA_Ligase"/>
</dbReference>
<evidence type="ECO:0000256" key="1">
    <source>
        <dbReference type="ARBA" id="ARBA00022598"/>
    </source>
</evidence>
<evidence type="ECO:0000313" key="7">
    <source>
        <dbReference type="EMBL" id="QTD47900.1"/>
    </source>
</evidence>
<dbReference type="KEGG" id="scor:J3U87_20130"/>
<dbReference type="InterPro" id="IPR011761">
    <property type="entry name" value="ATP-grasp"/>
</dbReference>
<dbReference type="InterPro" id="IPR013815">
    <property type="entry name" value="ATP_grasp_subdomain_1"/>
</dbReference>
<sequence>MNVLLISPGYPADMPHFTRGLAEVGARVYGIGDTPEALLPRLVQRCLSGYLHVRSLWDEEAVIAEVFAWKGMATIHRVECLWEPGMMLAARLREALGVPGLDTERTLPFRNKELMKRKLDDAGLRTPRHRHADSIAGCWEAAEEIGYPLILKPIDGAGSMDTYRVNDREELRAVLPRLHHVPEVSIEEFVEGEEFTFDTICIEGRIAYFNVAWYRPRPLIARSNEWISPQVIALRQISQPMLTEGLEMGHKVIEALDFQTGFTHMEWYRKESGEVVFGEIAARPPGAHQVDQMKFACNFDVYREWGRAICWHAFEAEISRDYNVATVYKRAQGHGHIQRIEGLEHIQEAYGEHLVWDTLLPIGAQRRNWRHTLVSDGFLMLRHPDLDTTLAMADDIGCNLHLYAG</sequence>
<dbReference type="PROSITE" id="PS50975">
    <property type="entry name" value="ATP_GRASP"/>
    <property type="match status" value="1"/>
</dbReference>
<evidence type="ECO:0000313" key="8">
    <source>
        <dbReference type="Proteomes" id="UP000663929"/>
    </source>
</evidence>
<protein>
    <submittedName>
        <fullName evidence="7">ATP-grasp domain-containing protein</fullName>
    </submittedName>
</protein>
<evidence type="ECO:0000256" key="5">
    <source>
        <dbReference type="PROSITE-ProRule" id="PRU00409"/>
    </source>
</evidence>
<dbReference type="PANTHER" id="PTHR43585:SF2">
    <property type="entry name" value="ATP-GRASP ENZYME FSQD"/>
    <property type="match status" value="1"/>
</dbReference>
<dbReference type="InterPro" id="IPR003135">
    <property type="entry name" value="ATP-grasp_carboxylate-amine"/>
</dbReference>
<dbReference type="Gene3D" id="3.30.470.20">
    <property type="entry name" value="ATP-grasp fold, B domain"/>
    <property type="match status" value="1"/>
</dbReference>
<dbReference type="EMBL" id="CP071793">
    <property type="protein sequence ID" value="QTD47900.1"/>
    <property type="molecule type" value="Genomic_DNA"/>
</dbReference>
<evidence type="ECO:0000259" key="6">
    <source>
        <dbReference type="PROSITE" id="PS50975"/>
    </source>
</evidence>
<dbReference type="RefSeq" id="WP_237377567.1">
    <property type="nucleotide sequence ID" value="NZ_CP071793.1"/>
</dbReference>
<dbReference type="GO" id="GO:0005524">
    <property type="term" value="F:ATP binding"/>
    <property type="evidence" value="ECO:0007669"/>
    <property type="project" value="UniProtKB-UniRule"/>
</dbReference>
<evidence type="ECO:0000256" key="2">
    <source>
        <dbReference type="ARBA" id="ARBA00022741"/>
    </source>
</evidence>
<keyword evidence="8" id="KW-1185">Reference proteome</keyword>
<keyword evidence="2 5" id="KW-0547">Nucleotide-binding</keyword>
<dbReference type="GO" id="GO:0046872">
    <property type="term" value="F:metal ion binding"/>
    <property type="evidence" value="ECO:0007669"/>
    <property type="project" value="InterPro"/>
</dbReference>
<dbReference type="Gene3D" id="3.30.1490.20">
    <property type="entry name" value="ATP-grasp fold, A domain"/>
    <property type="match status" value="1"/>
</dbReference>
<accession>A0A8A4TEA8</accession>
<evidence type="ECO:0000256" key="4">
    <source>
        <dbReference type="ARBA" id="ARBA00022840"/>
    </source>
</evidence>
<dbReference type="GO" id="GO:0006164">
    <property type="term" value="P:purine nucleotide biosynthetic process"/>
    <property type="evidence" value="ECO:0007669"/>
    <property type="project" value="UniProtKB-KW"/>
</dbReference>
<gene>
    <name evidence="7" type="ORF">J3U87_20130</name>
</gene>
<dbReference type="SUPFAM" id="SSF56059">
    <property type="entry name" value="Glutathione synthetase ATP-binding domain-like"/>
    <property type="match status" value="1"/>
</dbReference>
<keyword evidence="3" id="KW-0658">Purine biosynthesis</keyword>
<keyword evidence="4 5" id="KW-0067">ATP-binding</keyword>
<dbReference type="Gene3D" id="3.40.50.20">
    <property type="match status" value="1"/>
</dbReference>
<evidence type="ECO:0000256" key="3">
    <source>
        <dbReference type="ARBA" id="ARBA00022755"/>
    </source>
</evidence>
<proteinExistence type="predicted"/>
<dbReference type="GO" id="GO:0016874">
    <property type="term" value="F:ligase activity"/>
    <property type="evidence" value="ECO:0007669"/>
    <property type="project" value="UniProtKB-KW"/>
</dbReference>
<dbReference type="AlphaFoldDB" id="A0A8A4TEA8"/>
<organism evidence="7 8">
    <name type="scientific">Sulfidibacter corallicola</name>
    <dbReference type="NCBI Taxonomy" id="2818388"/>
    <lineage>
        <taxon>Bacteria</taxon>
        <taxon>Pseudomonadati</taxon>
        <taxon>Acidobacteriota</taxon>
        <taxon>Holophagae</taxon>
        <taxon>Acanthopleuribacterales</taxon>
        <taxon>Acanthopleuribacteraceae</taxon>
        <taxon>Sulfidibacter</taxon>
    </lineage>
</organism>
<dbReference type="Proteomes" id="UP000663929">
    <property type="component" value="Chromosome"/>
</dbReference>